<organism evidence="1 2">
    <name type="scientific">Brassica cretica</name>
    <name type="common">Mustard</name>
    <dbReference type="NCBI Taxonomy" id="69181"/>
    <lineage>
        <taxon>Eukaryota</taxon>
        <taxon>Viridiplantae</taxon>
        <taxon>Streptophyta</taxon>
        <taxon>Embryophyta</taxon>
        <taxon>Tracheophyta</taxon>
        <taxon>Spermatophyta</taxon>
        <taxon>Magnoliopsida</taxon>
        <taxon>eudicotyledons</taxon>
        <taxon>Gunneridae</taxon>
        <taxon>Pentapetalae</taxon>
        <taxon>rosids</taxon>
        <taxon>malvids</taxon>
        <taxon>Brassicales</taxon>
        <taxon>Brassicaceae</taxon>
        <taxon>Brassiceae</taxon>
        <taxon>Brassica</taxon>
    </lineage>
</organism>
<evidence type="ECO:0000313" key="2">
    <source>
        <dbReference type="Proteomes" id="UP000712600"/>
    </source>
</evidence>
<dbReference type="EMBL" id="QGKX02001290">
    <property type="protein sequence ID" value="KAF3538134.1"/>
    <property type="molecule type" value="Genomic_DNA"/>
</dbReference>
<dbReference type="Proteomes" id="UP000712600">
    <property type="component" value="Unassembled WGS sequence"/>
</dbReference>
<proteinExistence type="predicted"/>
<accession>A0A8S9QIR7</accession>
<dbReference type="AlphaFoldDB" id="A0A8S9QIR7"/>
<reference evidence="1" key="1">
    <citation type="submission" date="2019-12" db="EMBL/GenBank/DDBJ databases">
        <title>Genome sequencing and annotation of Brassica cretica.</title>
        <authorList>
            <person name="Studholme D.J."/>
            <person name="Sarris P."/>
        </authorList>
    </citation>
    <scope>NUCLEOTIDE SEQUENCE</scope>
    <source>
        <strain evidence="1">PFS-109/04</strain>
        <tissue evidence="1">Leaf</tissue>
    </source>
</reference>
<protein>
    <submittedName>
        <fullName evidence="1">Uncharacterized protein</fullName>
    </submittedName>
</protein>
<gene>
    <name evidence="1" type="ORF">F2Q69_00022029</name>
</gene>
<comment type="caution">
    <text evidence="1">The sequence shown here is derived from an EMBL/GenBank/DDBJ whole genome shotgun (WGS) entry which is preliminary data.</text>
</comment>
<name>A0A8S9QIR7_BRACR</name>
<evidence type="ECO:0000313" key="1">
    <source>
        <dbReference type="EMBL" id="KAF3538134.1"/>
    </source>
</evidence>
<sequence>MLCGECSGDDFGALGASLTELLSKFSPLLLPFLFQVRLMLVSFCQRRHGILMTHCFGLVAGKKFHDIADHLSYAGSGCQKWYKSHVRLSSPNLEGQSGLKPI</sequence>